<sequence length="286" mass="31791">MHPSQPFPQTRKRRPWGEWILSYAGLTLLAVLVLLPVLVLLSASLKPPGDVFEYPPRLIPREFSLENYRGALEKAPLARYLLNTLLVSLGVTLGQLLTSTLAAFGFARLHFPAKRALFLGVLATYMVPWELTLIPNYLTISHLRLLDSYWGLVLPFLAGAFGIFLLRQNFLQIPEEYFDAAKIDGATPLQQLRFVAMPLARPALASLALLTFLNTWNQYLWPLIVTSAPTWRTAQIGLRFFLVDQEGSNYGFVAAGAILVLAPTLIAFILLERAFVRGISVGGVKG</sequence>
<dbReference type="KEGG" id="msv:Mesil_0956"/>
<dbReference type="GO" id="GO:0005886">
    <property type="term" value="C:plasma membrane"/>
    <property type="evidence" value="ECO:0007669"/>
    <property type="project" value="UniProtKB-SubCell"/>
</dbReference>
<feature type="transmembrane region" description="Helical" evidence="7">
    <location>
        <begin position="250"/>
        <end position="271"/>
    </location>
</feature>
<evidence type="ECO:0000256" key="5">
    <source>
        <dbReference type="ARBA" id="ARBA00022989"/>
    </source>
</evidence>
<keyword evidence="4 7" id="KW-0812">Transmembrane</keyword>
<evidence type="ECO:0000256" key="2">
    <source>
        <dbReference type="ARBA" id="ARBA00022448"/>
    </source>
</evidence>
<evidence type="ECO:0000256" key="7">
    <source>
        <dbReference type="RuleBase" id="RU363032"/>
    </source>
</evidence>
<feature type="domain" description="ABC transmembrane type-1" evidence="8">
    <location>
        <begin position="81"/>
        <end position="271"/>
    </location>
</feature>
<feature type="transmembrane region" description="Helical" evidence="7">
    <location>
        <begin position="116"/>
        <end position="137"/>
    </location>
</feature>
<dbReference type="PROSITE" id="PS50928">
    <property type="entry name" value="ABC_TM1"/>
    <property type="match status" value="1"/>
</dbReference>
<evidence type="ECO:0000256" key="4">
    <source>
        <dbReference type="ARBA" id="ARBA00022692"/>
    </source>
</evidence>
<evidence type="ECO:0000256" key="1">
    <source>
        <dbReference type="ARBA" id="ARBA00004651"/>
    </source>
</evidence>
<evidence type="ECO:0000256" key="6">
    <source>
        <dbReference type="ARBA" id="ARBA00023136"/>
    </source>
</evidence>
<dbReference type="EMBL" id="CP002042">
    <property type="protein sequence ID" value="ADH62865.1"/>
    <property type="molecule type" value="Genomic_DNA"/>
</dbReference>
<dbReference type="PANTHER" id="PTHR43744:SF8">
    <property type="entry name" value="SN-GLYCEROL-3-PHOSPHATE TRANSPORT SYSTEM PERMEASE PROTEIN UGPE"/>
    <property type="match status" value="1"/>
</dbReference>
<reference evidence="9 10" key="1">
    <citation type="journal article" date="2010" name="Stand. Genomic Sci.">
        <title>Complete genome sequence of Meiothermus silvanus type strain (VI-R2).</title>
        <authorList>
            <person name="Sikorski J."/>
            <person name="Tindall B.J."/>
            <person name="Lowry S."/>
            <person name="Lucas S."/>
            <person name="Nolan M."/>
            <person name="Copeland A."/>
            <person name="Glavina Del Rio T."/>
            <person name="Tice H."/>
            <person name="Cheng J.F."/>
            <person name="Han C."/>
            <person name="Pitluck S."/>
            <person name="Liolios K."/>
            <person name="Ivanova N."/>
            <person name="Mavromatis K."/>
            <person name="Mikhailova N."/>
            <person name="Pati A."/>
            <person name="Goodwin L."/>
            <person name="Chen A."/>
            <person name="Palaniappan K."/>
            <person name="Land M."/>
            <person name="Hauser L."/>
            <person name="Chang Y.J."/>
            <person name="Jeffries C.D."/>
            <person name="Rohde M."/>
            <person name="Goker M."/>
            <person name="Woyke T."/>
            <person name="Bristow J."/>
            <person name="Eisen J.A."/>
            <person name="Markowitz V."/>
            <person name="Hugenholtz P."/>
            <person name="Kyrpides N.C."/>
            <person name="Klenk H.P."/>
            <person name="Lapidus A."/>
        </authorList>
    </citation>
    <scope>NUCLEOTIDE SEQUENCE [LARGE SCALE GENOMIC DNA]</scope>
    <source>
        <strain evidence="10">ATCC 700542 / DSM 9946 / VI-R2</strain>
    </source>
</reference>
<dbReference type="SUPFAM" id="SSF161098">
    <property type="entry name" value="MetI-like"/>
    <property type="match status" value="1"/>
</dbReference>
<dbReference type="RefSeq" id="WP_013157449.1">
    <property type="nucleotide sequence ID" value="NC_014212.1"/>
</dbReference>
<dbReference type="InterPro" id="IPR035906">
    <property type="entry name" value="MetI-like_sf"/>
</dbReference>
<feature type="transmembrane region" description="Helical" evidence="7">
    <location>
        <begin position="20"/>
        <end position="45"/>
    </location>
</feature>
<keyword evidence="6 7" id="KW-0472">Membrane</keyword>
<dbReference type="HOGENOM" id="CLU_016047_1_1_0"/>
<gene>
    <name evidence="9" type="ordered locus">Mesil_0956</name>
</gene>
<comment type="subcellular location">
    <subcellularLocation>
        <location evidence="1 7">Cell membrane</location>
        <topology evidence="1 7">Multi-pass membrane protein</topology>
    </subcellularLocation>
</comment>
<comment type="similarity">
    <text evidence="7">Belongs to the binding-protein-dependent transport system permease family.</text>
</comment>
<proteinExistence type="inferred from homology"/>
<evidence type="ECO:0000313" key="10">
    <source>
        <dbReference type="Proteomes" id="UP000001916"/>
    </source>
</evidence>
<name>D7BCI0_ALLS1</name>
<dbReference type="STRING" id="526227.Mesil_0956"/>
<dbReference type="OrthoDB" id="26902at2"/>
<keyword evidence="3" id="KW-1003">Cell membrane</keyword>
<dbReference type="Proteomes" id="UP000001916">
    <property type="component" value="Chromosome"/>
</dbReference>
<dbReference type="Pfam" id="PF00528">
    <property type="entry name" value="BPD_transp_1"/>
    <property type="match status" value="1"/>
</dbReference>
<accession>D7BCI0</accession>
<keyword evidence="5 7" id="KW-1133">Transmembrane helix</keyword>
<keyword evidence="10" id="KW-1185">Reference proteome</keyword>
<feature type="transmembrane region" description="Helical" evidence="7">
    <location>
        <begin position="80"/>
        <end position="104"/>
    </location>
</feature>
<dbReference type="CDD" id="cd06261">
    <property type="entry name" value="TM_PBP2"/>
    <property type="match status" value="1"/>
</dbReference>
<evidence type="ECO:0000259" key="8">
    <source>
        <dbReference type="PROSITE" id="PS50928"/>
    </source>
</evidence>
<organism evidence="9 10">
    <name type="scientific">Allomeiothermus silvanus (strain ATCC 700542 / DSM 9946 / NBRC 106475 / NCIMB 13440 / VI-R2)</name>
    <name type="common">Thermus silvanus</name>
    <dbReference type="NCBI Taxonomy" id="526227"/>
    <lineage>
        <taxon>Bacteria</taxon>
        <taxon>Thermotogati</taxon>
        <taxon>Deinococcota</taxon>
        <taxon>Deinococci</taxon>
        <taxon>Thermales</taxon>
        <taxon>Thermaceae</taxon>
        <taxon>Allomeiothermus</taxon>
    </lineage>
</organism>
<feature type="transmembrane region" description="Helical" evidence="7">
    <location>
        <begin position="199"/>
        <end position="216"/>
    </location>
</feature>
<dbReference type="AlphaFoldDB" id="D7BCI0"/>
<protein>
    <submittedName>
        <fullName evidence="9">Binding-protein-dependent transport systems inner membrane component</fullName>
    </submittedName>
</protein>
<dbReference type="Gene3D" id="1.10.3720.10">
    <property type="entry name" value="MetI-like"/>
    <property type="match status" value="1"/>
</dbReference>
<dbReference type="PANTHER" id="PTHR43744">
    <property type="entry name" value="ABC TRANSPORTER PERMEASE PROTEIN MG189-RELATED-RELATED"/>
    <property type="match status" value="1"/>
</dbReference>
<dbReference type="GO" id="GO:0055085">
    <property type="term" value="P:transmembrane transport"/>
    <property type="evidence" value="ECO:0007669"/>
    <property type="project" value="InterPro"/>
</dbReference>
<keyword evidence="2 7" id="KW-0813">Transport</keyword>
<evidence type="ECO:0000256" key="3">
    <source>
        <dbReference type="ARBA" id="ARBA00022475"/>
    </source>
</evidence>
<dbReference type="eggNOG" id="COG0395">
    <property type="taxonomic scope" value="Bacteria"/>
</dbReference>
<feature type="transmembrane region" description="Helical" evidence="7">
    <location>
        <begin position="149"/>
        <end position="166"/>
    </location>
</feature>
<dbReference type="InterPro" id="IPR000515">
    <property type="entry name" value="MetI-like"/>
</dbReference>
<evidence type="ECO:0000313" key="9">
    <source>
        <dbReference type="EMBL" id="ADH62865.1"/>
    </source>
</evidence>